<comment type="caution">
    <text evidence="1">The sequence shown here is derived from an EMBL/GenBank/DDBJ whole genome shotgun (WGS) entry which is preliminary data.</text>
</comment>
<name>A0A1E3AMH0_9FIRM</name>
<accession>A0A1E3AMH0</accession>
<dbReference type="RefSeq" id="WP_009252284.1">
    <property type="nucleotide sequence ID" value="NZ_CABMHK010000114.1"/>
</dbReference>
<dbReference type="Proteomes" id="UP000095003">
    <property type="component" value="Unassembled WGS sequence"/>
</dbReference>
<organism evidence="1 2">
    <name type="scientific">Eisenbergiella tayi</name>
    <dbReference type="NCBI Taxonomy" id="1432052"/>
    <lineage>
        <taxon>Bacteria</taxon>
        <taxon>Bacillati</taxon>
        <taxon>Bacillota</taxon>
        <taxon>Clostridia</taxon>
        <taxon>Lachnospirales</taxon>
        <taxon>Lachnospiraceae</taxon>
        <taxon>Eisenbergiella</taxon>
    </lineage>
</organism>
<evidence type="ECO:0000313" key="1">
    <source>
        <dbReference type="EMBL" id="ODM09824.1"/>
    </source>
</evidence>
<evidence type="ECO:0000313" key="2">
    <source>
        <dbReference type="Proteomes" id="UP000095003"/>
    </source>
</evidence>
<gene>
    <name evidence="1" type="ORF">BEH84_04192</name>
</gene>
<reference evidence="1 2" key="1">
    <citation type="submission" date="2016-07" db="EMBL/GenBank/DDBJ databases">
        <title>Characterization of isolates of Eisenbergiella tayi derived from blood cultures, using whole genome sequencing.</title>
        <authorList>
            <person name="Burdz T."/>
            <person name="Wiebe D."/>
            <person name="Huynh C."/>
            <person name="Bernard K."/>
        </authorList>
    </citation>
    <scope>NUCLEOTIDE SEQUENCE [LARGE SCALE GENOMIC DNA]</scope>
    <source>
        <strain evidence="1 2">NML 120489</strain>
    </source>
</reference>
<dbReference type="EMBL" id="MCGI01000004">
    <property type="protein sequence ID" value="ODM09824.1"/>
    <property type="molecule type" value="Genomic_DNA"/>
</dbReference>
<dbReference type="AlphaFoldDB" id="A0A1E3AMH0"/>
<protein>
    <submittedName>
        <fullName evidence="1">Uncharacterized protein</fullName>
    </submittedName>
</protein>
<sequence>MGNEREQFMENAGNVLFEVEESGKEMMNSNQIPANTESTPFLSIFCC</sequence>
<proteinExistence type="predicted"/>
<dbReference type="GeneID" id="93305310"/>